<name>A0A9P5NI63_GYMJU</name>
<keyword evidence="2" id="KW-1185">Reference proteome</keyword>
<reference evidence="1" key="1">
    <citation type="submission" date="2020-11" db="EMBL/GenBank/DDBJ databases">
        <authorList>
            <consortium name="DOE Joint Genome Institute"/>
            <person name="Ahrendt S."/>
            <person name="Riley R."/>
            <person name="Andreopoulos W."/>
            <person name="LaButti K."/>
            <person name="Pangilinan J."/>
            <person name="Ruiz-duenas F.J."/>
            <person name="Barrasa J.M."/>
            <person name="Sanchez-Garcia M."/>
            <person name="Camarero S."/>
            <person name="Miyauchi S."/>
            <person name="Serrano A."/>
            <person name="Linde D."/>
            <person name="Babiker R."/>
            <person name="Drula E."/>
            <person name="Ayuso-Fernandez I."/>
            <person name="Pacheco R."/>
            <person name="Padilla G."/>
            <person name="Ferreira P."/>
            <person name="Barriuso J."/>
            <person name="Kellner H."/>
            <person name="Castanera R."/>
            <person name="Alfaro M."/>
            <person name="Ramirez L."/>
            <person name="Pisabarro A.G."/>
            <person name="Kuo A."/>
            <person name="Tritt A."/>
            <person name="Lipzen A."/>
            <person name="He G."/>
            <person name="Yan M."/>
            <person name="Ng V."/>
            <person name="Cullen D."/>
            <person name="Martin F."/>
            <person name="Rosso M.-N."/>
            <person name="Henrissat B."/>
            <person name="Hibbett D."/>
            <person name="Martinez A.T."/>
            <person name="Grigoriev I.V."/>
        </authorList>
    </citation>
    <scope>NUCLEOTIDE SEQUENCE</scope>
    <source>
        <strain evidence="1">AH 44721</strain>
    </source>
</reference>
<dbReference type="OrthoDB" id="2840473at2759"/>
<dbReference type="EMBL" id="JADNYJ010000088">
    <property type="protein sequence ID" value="KAF8887893.1"/>
    <property type="molecule type" value="Genomic_DNA"/>
</dbReference>
<evidence type="ECO:0000313" key="1">
    <source>
        <dbReference type="EMBL" id="KAF8887893.1"/>
    </source>
</evidence>
<gene>
    <name evidence="1" type="ORF">CPB84DRAFT_1684527</name>
</gene>
<dbReference type="SUPFAM" id="SSF56219">
    <property type="entry name" value="DNase I-like"/>
    <property type="match status" value="1"/>
</dbReference>
<dbReference type="AlphaFoldDB" id="A0A9P5NI63"/>
<protein>
    <recommendedName>
        <fullName evidence="3">Endonuclease/exonuclease/phosphatase domain-containing protein</fullName>
    </recommendedName>
</protein>
<accession>A0A9P5NI63</accession>
<evidence type="ECO:0000313" key="2">
    <source>
        <dbReference type="Proteomes" id="UP000724874"/>
    </source>
</evidence>
<organism evidence="1 2">
    <name type="scientific">Gymnopilus junonius</name>
    <name type="common">Spectacular rustgill mushroom</name>
    <name type="synonym">Gymnopilus spectabilis subsp. junonius</name>
    <dbReference type="NCBI Taxonomy" id="109634"/>
    <lineage>
        <taxon>Eukaryota</taxon>
        <taxon>Fungi</taxon>
        <taxon>Dikarya</taxon>
        <taxon>Basidiomycota</taxon>
        <taxon>Agaricomycotina</taxon>
        <taxon>Agaricomycetes</taxon>
        <taxon>Agaricomycetidae</taxon>
        <taxon>Agaricales</taxon>
        <taxon>Agaricineae</taxon>
        <taxon>Hymenogastraceae</taxon>
        <taxon>Gymnopilus</taxon>
    </lineage>
</organism>
<evidence type="ECO:0008006" key="3">
    <source>
        <dbReference type="Google" id="ProtNLM"/>
    </source>
</evidence>
<dbReference type="Proteomes" id="UP000724874">
    <property type="component" value="Unassembled WGS sequence"/>
</dbReference>
<sequence>SFTMTDTEGYQLQIWQQNARKSWDVQMTTLHVMEQQYDIICLQEPHFDFQELTRATPAWNVVLPTSYRQVEQEEQEEDKVPRALTLVHERLSMNAWTQIEVDTNDVITIWFTGGVGALNVYNIYNDCQHSETVENLERHFRGHQEGQVRRERREWEGDLWLGDFN</sequence>
<proteinExistence type="predicted"/>
<feature type="non-terminal residue" evidence="1">
    <location>
        <position position="1"/>
    </location>
</feature>
<comment type="caution">
    <text evidence="1">The sequence shown here is derived from an EMBL/GenBank/DDBJ whole genome shotgun (WGS) entry which is preliminary data.</text>
</comment>
<dbReference type="InterPro" id="IPR036691">
    <property type="entry name" value="Endo/exonu/phosph_ase_sf"/>
</dbReference>
<dbReference type="Gene3D" id="3.60.10.10">
    <property type="entry name" value="Endonuclease/exonuclease/phosphatase"/>
    <property type="match status" value="1"/>
</dbReference>